<dbReference type="Proteomes" id="UP000694888">
    <property type="component" value="Unplaced"/>
</dbReference>
<feature type="compositionally biased region" description="Basic residues" evidence="1">
    <location>
        <begin position="113"/>
        <end position="152"/>
    </location>
</feature>
<accession>A0ABM0JZ62</accession>
<protein>
    <submittedName>
        <fullName evidence="3">Uncharacterized protein LOC101854814</fullName>
    </submittedName>
</protein>
<organism evidence="2 3">
    <name type="scientific">Aplysia californica</name>
    <name type="common">California sea hare</name>
    <dbReference type="NCBI Taxonomy" id="6500"/>
    <lineage>
        <taxon>Eukaryota</taxon>
        <taxon>Metazoa</taxon>
        <taxon>Spiralia</taxon>
        <taxon>Lophotrochozoa</taxon>
        <taxon>Mollusca</taxon>
        <taxon>Gastropoda</taxon>
        <taxon>Heterobranchia</taxon>
        <taxon>Euthyneura</taxon>
        <taxon>Tectipleura</taxon>
        <taxon>Aplysiida</taxon>
        <taxon>Aplysioidea</taxon>
        <taxon>Aplysiidae</taxon>
        <taxon>Aplysia</taxon>
    </lineage>
</organism>
<dbReference type="RefSeq" id="XP_005104977.1">
    <property type="nucleotide sequence ID" value="XM_005104920.1"/>
</dbReference>
<evidence type="ECO:0000256" key="1">
    <source>
        <dbReference type="SAM" id="MobiDB-lite"/>
    </source>
</evidence>
<evidence type="ECO:0000313" key="3">
    <source>
        <dbReference type="RefSeq" id="XP_005104977.1"/>
    </source>
</evidence>
<proteinExistence type="predicted"/>
<keyword evidence="2" id="KW-1185">Reference proteome</keyword>
<evidence type="ECO:0000313" key="2">
    <source>
        <dbReference type="Proteomes" id="UP000694888"/>
    </source>
</evidence>
<reference evidence="3" key="1">
    <citation type="submission" date="2025-08" db="UniProtKB">
        <authorList>
            <consortium name="RefSeq"/>
        </authorList>
    </citation>
    <scope>IDENTIFICATION</scope>
</reference>
<feature type="region of interest" description="Disordered" evidence="1">
    <location>
        <begin position="102"/>
        <end position="152"/>
    </location>
</feature>
<name>A0ABM0JZ62_APLCA</name>
<dbReference type="GeneID" id="101854814"/>
<gene>
    <name evidence="3" type="primary">LOC101854814</name>
</gene>
<sequence length="152" mass="16291">MTLELMRAFTYTKCLRNTPSVLKSRAWGVFLVRLEAKLLNLHEVFIDCYASPWDVGLPSKPLGKWSVNLRISSARNYNPVVTFKYQLLSSLIMAAAKGRGKKAAGDSGAAAKAAKKPAKKATAKKGKKTGGVKKAKAKAAAKGKGKKAAAKK</sequence>